<comment type="caution">
    <text evidence="2">The sequence shown here is derived from an EMBL/GenBank/DDBJ whole genome shotgun (WGS) entry which is preliminary data.</text>
</comment>
<dbReference type="EMBL" id="BAAAGU010000072">
    <property type="protein sequence ID" value="GAA0666812.1"/>
    <property type="molecule type" value="Genomic_DNA"/>
</dbReference>
<proteinExistence type="predicted"/>
<evidence type="ECO:0000256" key="1">
    <source>
        <dbReference type="SAM" id="MobiDB-lite"/>
    </source>
</evidence>
<dbReference type="RefSeq" id="WP_344006540.1">
    <property type="nucleotide sequence ID" value="NZ_BAAAGU010000072.1"/>
</dbReference>
<feature type="compositionally biased region" description="Basic and acidic residues" evidence="1">
    <location>
        <begin position="56"/>
        <end position="85"/>
    </location>
</feature>
<sequence length="188" mass="19961">MTDTTRHPENPTAGGAPADDGSDSPLVAAHPQSTEPPATSGSSQDAPATDTAGLAAERDRPAAEDTHRDTGAGSDRGAHYTRGDGLHGTGSGQRLLARDDSDKLTAQLQHAVAGFVDTPREAVAEADQLLQELTERVTHAVTERRRTLRRAWQAAETGEDGGTAATDTEQLRLALRDYRQLAERLLHV</sequence>
<gene>
    <name evidence="2" type="ORF">GCM10009535_53270</name>
</gene>
<reference evidence="3" key="1">
    <citation type="journal article" date="2019" name="Int. J. Syst. Evol. Microbiol.">
        <title>The Global Catalogue of Microorganisms (GCM) 10K type strain sequencing project: providing services to taxonomists for standard genome sequencing and annotation.</title>
        <authorList>
            <consortium name="The Broad Institute Genomics Platform"/>
            <consortium name="The Broad Institute Genome Sequencing Center for Infectious Disease"/>
            <person name="Wu L."/>
            <person name="Ma J."/>
        </authorList>
    </citation>
    <scope>NUCLEOTIDE SEQUENCE [LARGE SCALE GENOMIC DNA]</scope>
    <source>
        <strain evidence="3">JCM 10367</strain>
    </source>
</reference>
<organism evidence="2 3">
    <name type="scientific">Streptomyces thermocarboxydovorans</name>
    <dbReference type="NCBI Taxonomy" id="59298"/>
    <lineage>
        <taxon>Bacteria</taxon>
        <taxon>Bacillati</taxon>
        <taxon>Actinomycetota</taxon>
        <taxon>Actinomycetes</taxon>
        <taxon>Kitasatosporales</taxon>
        <taxon>Streptomycetaceae</taxon>
        <taxon>Streptomyces</taxon>
    </lineage>
</organism>
<evidence type="ECO:0000313" key="3">
    <source>
        <dbReference type="Proteomes" id="UP001500724"/>
    </source>
</evidence>
<feature type="region of interest" description="Disordered" evidence="1">
    <location>
        <begin position="1"/>
        <end position="98"/>
    </location>
</feature>
<dbReference type="Proteomes" id="UP001500724">
    <property type="component" value="Unassembled WGS sequence"/>
</dbReference>
<name>A0ABP3SWB1_9ACTN</name>
<feature type="compositionally biased region" description="Polar residues" evidence="1">
    <location>
        <begin position="31"/>
        <end position="46"/>
    </location>
</feature>
<evidence type="ECO:0000313" key="2">
    <source>
        <dbReference type="EMBL" id="GAA0666812.1"/>
    </source>
</evidence>
<protein>
    <submittedName>
        <fullName evidence="2">Uncharacterized protein</fullName>
    </submittedName>
</protein>
<accession>A0ABP3SWB1</accession>
<keyword evidence="3" id="KW-1185">Reference proteome</keyword>